<accession>A0A7G7MLC8</accession>
<dbReference type="InterPro" id="IPR001387">
    <property type="entry name" value="Cro/C1-type_HTH"/>
</dbReference>
<protein>
    <submittedName>
        <fullName evidence="1">Helix-turn-helix transcriptional regulator</fullName>
    </submittedName>
</protein>
<evidence type="ECO:0000313" key="1">
    <source>
        <dbReference type="EMBL" id="QNG53589.1"/>
    </source>
</evidence>
<sequence length="248" mass="27508">MANERLRDAILAAGLTYEQVAKEAGVDPKTVERWSLQTGRKPYARHRRAIAALLDQSESWLWPSAVPPERQASIATSEIVTAYPHRNAIPSDLWERLLHATDDRIDILVHSGLFLVERPDFIRTIAEKADAGVTIRIAFGDPDSDAVTLRSAEEKLGDGVLAMRIKYGLAAYTPLVGTPGVEFRFHGTTLYNSIFRFDDEMIVNNHVYGVPGAHAPSLHLRKLGAGDLFSTYAKSFTDVWALSRPAAW</sequence>
<organism evidence="1 2">
    <name type="scientific">Pseudonocardia petroleophila</name>
    <dbReference type="NCBI Taxonomy" id="37331"/>
    <lineage>
        <taxon>Bacteria</taxon>
        <taxon>Bacillati</taxon>
        <taxon>Actinomycetota</taxon>
        <taxon>Actinomycetes</taxon>
        <taxon>Pseudonocardiales</taxon>
        <taxon>Pseudonocardiaceae</taxon>
        <taxon>Pseudonocardia</taxon>
    </lineage>
</organism>
<dbReference type="EMBL" id="CP060131">
    <property type="protein sequence ID" value="QNG53589.1"/>
    <property type="molecule type" value="Genomic_DNA"/>
</dbReference>
<dbReference type="Gene3D" id="1.10.260.40">
    <property type="entry name" value="lambda repressor-like DNA-binding domains"/>
    <property type="match status" value="1"/>
</dbReference>
<dbReference type="RefSeq" id="WP_185720416.1">
    <property type="nucleotide sequence ID" value="NZ_BAAAWI010000001.1"/>
</dbReference>
<dbReference type="InterPro" id="IPR010982">
    <property type="entry name" value="Lambda_DNA-bd_dom_sf"/>
</dbReference>
<name>A0A7G7MLC8_9PSEU</name>
<reference evidence="1 2" key="1">
    <citation type="submission" date="2020-08" db="EMBL/GenBank/DDBJ databases">
        <authorList>
            <person name="Mo P."/>
        </authorList>
    </citation>
    <scope>NUCLEOTIDE SEQUENCE [LARGE SCALE GENOMIC DNA]</scope>
    <source>
        <strain evidence="1 2">CGMCC 4.1532</strain>
    </source>
</reference>
<gene>
    <name evidence="1" type="ORF">H6H00_06430</name>
</gene>
<dbReference type="KEGG" id="ppel:H6H00_06430"/>
<evidence type="ECO:0000313" key="2">
    <source>
        <dbReference type="Proteomes" id="UP000515728"/>
    </source>
</evidence>
<proteinExistence type="predicted"/>
<keyword evidence="2" id="KW-1185">Reference proteome</keyword>
<dbReference type="Proteomes" id="UP000515728">
    <property type="component" value="Chromosome"/>
</dbReference>
<dbReference type="GO" id="GO:0003677">
    <property type="term" value="F:DNA binding"/>
    <property type="evidence" value="ECO:0007669"/>
    <property type="project" value="InterPro"/>
</dbReference>
<dbReference type="SUPFAM" id="SSF47413">
    <property type="entry name" value="lambda repressor-like DNA-binding domains"/>
    <property type="match status" value="1"/>
</dbReference>
<dbReference type="AlphaFoldDB" id="A0A7G7MLC8"/>
<dbReference type="CDD" id="cd00093">
    <property type="entry name" value="HTH_XRE"/>
    <property type="match status" value="1"/>
</dbReference>